<keyword evidence="3 6" id="KW-1133">Transmembrane helix</keyword>
<evidence type="ECO:0000256" key="1">
    <source>
        <dbReference type="ARBA" id="ARBA00004141"/>
    </source>
</evidence>
<feature type="transmembrane region" description="Helical" evidence="6">
    <location>
        <begin position="194"/>
        <end position="211"/>
    </location>
</feature>
<sequence length="218" mass="23414">MGPTTEKTPLLGGKSSSRLIPSHGALLEAGVLKDTGKDGNQGLIDDKEGSNDSRTPRPYPSRFWICGIFSALTFIHYIEWNTWGPISESIDAAFPNFGSATVSMLTNWGTIMYVVCFIPMCWLTQRTGLRYAVLASALSMAIGAALRCITENVNIFIPLCHICAILTGIASTLLLAAPSLIAADWFPPNERATAVGYMMGVANLGGVVAYLEPLLVRS</sequence>
<dbReference type="Pfam" id="PF07690">
    <property type="entry name" value="MFS_1"/>
    <property type="match status" value="1"/>
</dbReference>
<dbReference type="SUPFAM" id="SSF103473">
    <property type="entry name" value="MFS general substrate transporter"/>
    <property type="match status" value="1"/>
</dbReference>
<dbReference type="EMBL" id="CAXKWB010000539">
    <property type="protein sequence ID" value="CAL4061139.1"/>
    <property type="molecule type" value="Genomic_DNA"/>
</dbReference>
<feature type="transmembrane region" description="Helical" evidence="6">
    <location>
        <begin position="100"/>
        <end position="122"/>
    </location>
</feature>
<evidence type="ECO:0000256" key="4">
    <source>
        <dbReference type="ARBA" id="ARBA00023136"/>
    </source>
</evidence>
<dbReference type="PANTHER" id="PTHR10924:SF27">
    <property type="entry name" value="SOLUTE CARRIER FAMILY 49 MEMBER 4"/>
    <property type="match status" value="1"/>
</dbReference>
<keyword evidence="4 6" id="KW-0472">Membrane</keyword>
<dbReference type="AlphaFoldDB" id="A0AAV2PN00"/>
<dbReference type="PROSITE" id="PS50850">
    <property type="entry name" value="MFS"/>
    <property type="match status" value="1"/>
</dbReference>
<evidence type="ECO:0000256" key="6">
    <source>
        <dbReference type="SAM" id="Phobius"/>
    </source>
</evidence>
<feature type="transmembrane region" description="Helical" evidence="6">
    <location>
        <begin position="63"/>
        <end position="80"/>
    </location>
</feature>
<dbReference type="InterPro" id="IPR036259">
    <property type="entry name" value="MFS_trans_sf"/>
</dbReference>
<feature type="region of interest" description="Disordered" evidence="5">
    <location>
        <begin position="33"/>
        <end position="55"/>
    </location>
</feature>
<accession>A0AAV2PN00</accession>
<name>A0AAV2PN00_MEGNR</name>
<evidence type="ECO:0000256" key="2">
    <source>
        <dbReference type="ARBA" id="ARBA00022692"/>
    </source>
</evidence>
<dbReference type="InterPro" id="IPR020846">
    <property type="entry name" value="MFS_dom"/>
</dbReference>
<evidence type="ECO:0000256" key="5">
    <source>
        <dbReference type="SAM" id="MobiDB-lite"/>
    </source>
</evidence>
<comment type="subcellular location">
    <subcellularLocation>
        <location evidence="1">Membrane</location>
        <topology evidence="1">Multi-pass membrane protein</topology>
    </subcellularLocation>
</comment>
<dbReference type="InterPro" id="IPR049680">
    <property type="entry name" value="FLVCR1-2_SLC49-like"/>
</dbReference>
<feature type="compositionally biased region" description="Basic and acidic residues" evidence="5">
    <location>
        <begin position="44"/>
        <end position="55"/>
    </location>
</feature>
<reference evidence="8 9" key="1">
    <citation type="submission" date="2024-05" db="EMBL/GenBank/DDBJ databases">
        <authorList>
            <person name="Wallberg A."/>
        </authorList>
    </citation>
    <scope>NUCLEOTIDE SEQUENCE [LARGE SCALE GENOMIC DNA]</scope>
</reference>
<dbReference type="Gene3D" id="1.20.1250.20">
    <property type="entry name" value="MFS general substrate transporter like domains"/>
    <property type="match status" value="1"/>
</dbReference>
<keyword evidence="9" id="KW-1185">Reference proteome</keyword>
<feature type="non-terminal residue" evidence="8">
    <location>
        <position position="218"/>
    </location>
</feature>
<dbReference type="PANTHER" id="PTHR10924">
    <property type="entry name" value="MAJOR FACILITATOR SUPERFAMILY PROTEIN-RELATED"/>
    <property type="match status" value="1"/>
</dbReference>
<protein>
    <recommendedName>
        <fullName evidence="7">Major facilitator superfamily (MFS) profile domain-containing protein</fullName>
    </recommendedName>
</protein>
<dbReference type="GO" id="GO:0016020">
    <property type="term" value="C:membrane"/>
    <property type="evidence" value="ECO:0007669"/>
    <property type="project" value="UniProtKB-SubCell"/>
</dbReference>
<feature type="transmembrane region" description="Helical" evidence="6">
    <location>
        <begin position="155"/>
        <end position="182"/>
    </location>
</feature>
<keyword evidence="2 6" id="KW-0812">Transmembrane</keyword>
<evidence type="ECO:0000313" key="9">
    <source>
        <dbReference type="Proteomes" id="UP001497623"/>
    </source>
</evidence>
<feature type="domain" description="Major facilitator superfamily (MFS) profile" evidence="7">
    <location>
        <begin position="65"/>
        <end position="218"/>
    </location>
</feature>
<dbReference type="InterPro" id="IPR011701">
    <property type="entry name" value="MFS"/>
</dbReference>
<dbReference type="Proteomes" id="UP001497623">
    <property type="component" value="Unassembled WGS sequence"/>
</dbReference>
<organism evidence="8 9">
    <name type="scientific">Meganyctiphanes norvegica</name>
    <name type="common">Northern krill</name>
    <name type="synonym">Thysanopoda norvegica</name>
    <dbReference type="NCBI Taxonomy" id="48144"/>
    <lineage>
        <taxon>Eukaryota</taxon>
        <taxon>Metazoa</taxon>
        <taxon>Ecdysozoa</taxon>
        <taxon>Arthropoda</taxon>
        <taxon>Crustacea</taxon>
        <taxon>Multicrustacea</taxon>
        <taxon>Malacostraca</taxon>
        <taxon>Eumalacostraca</taxon>
        <taxon>Eucarida</taxon>
        <taxon>Euphausiacea</taxon>
        <taxon>Euphausiidae</taxon>
        <taxon>Meganyctiphanes</taxon>
    </lineage>
</organism>
<comment type="caution">
    <text evidence="8">The sequence shown here is derived from an EMBL/GenBank/DDBJ whole genome shotgun (WGS) entry which is preliminary data.</text>
</comment>
<evidence type="ECO:0000259" key="7">
    <source>
        <dbReference type="PROSITE" id="PS50850"/>
    </source>
</evidence>
<evidence type="ECO:0000313" key="8">
    <source>
        <dbReference type="EMBL" id="CAL4061139.1"/>
    </source>
</evidence>
<evidence type="ECO:0000256" key="3">
    <source>
        <dbReference type="ARBA" id="ARBA00022989"/>
    </source>
</evidence>
<proteinExistence type="predicted"/>
<dbReference type="GO" id="GO:0022857">
    <property type="term" value="F:transmembrane transporter activity"/>
    <property type="evidence" value="ECO:0007669"/>
    <property type="project" value="InterPro"/>
</dbReference>
<gene>
    <name evidence="8" type="ORF">MNOR_LOCUS1889</name>
</gene>